<feature type="compositionally biased region" description="Basic and acidic residues" evidence="1">
    <location>
        <begin position="108"/>
        <end position="119"/>
    </location>
</feature>
<feature type="compositionally biased region" description="Basic and acidic residues" evidence="1">
    <location>
        <begin position="79"/>
        <end position="95"/>
    </location>
</feature>
<dbReference type="PANTHER" id="PTHR28155">
    <property type="entry name" value="ACR243WP"/>
    <property type="match status" value="1"/>
</dbReference>
<comment type="caution">
    <text evidence="2">The sequence shown here is derived from an EMBL/GenBank/DDBJ whole genome shotgun (WGS) entry which is preliminary data.</text>
</comment>
<dbReference type="Proteomes" id="UP001305779">
    <property type="component" value="Unassembled WGS sequence"/>
</dbReference>
<feature type="compositionally biased region" description="Low complexity" evidence="1">
    <location>
        <begin position="67"/>
        <end position="78"/>
    </location>
</feature>
<feature type="region of interest" description="Disordered" evidence="1">
    <location>
        <begin position="403"/>
        <end position="587"/>
    </location>
</feature>
<dbReference type="InterPro" id="IPR053263">
    <property type="entry name" value="Euk_RPA34_RNAP_subunit"/>
</dbReference>
<feature type="compositionally biased region" description="Basic and acidic residues" evidence="1">
    <location>
        <begin position="1"/>
        <end position="17"/>
    </location>
</feature>
<evidence type="ECO:0000313" key="3">
    <source>
        <dbReference type="Proteomes" id="UP001305779"/>
    </source>
</evidence>
<feature type="compositionally biased region" description="Polar residues" evidence="1">
    <location>
        <begin position="293"/>
        <end position="304"/>
    </location>
</feature>
<feature type="compositionally biased region" description="Basic and acidic residues" evidence="1">
    <location>
        <begin position="557"/>
        <end position="568"/>
    </location>
</feature>
<feature type="compositionally biased region" description="Acidic residues" evidence="1">
    <location>
        <begin position="199"/>
        <end position="211"/>
    </location>
</feature>
<dbReference type="InterPro" id="IPR013240">
    <property type="entry name" value="DNA-dir_RNA_pol1_su_RPA34"/>
</dbReference>
<organism evidence="2 3">
    <name type="scientific">Zasmidium cellare</name>
    <name type="common">Wine cellar mold</name>
    <name type="synonym">Racodium cellare</name>
    <dbReference type="NCBI Taxonomy" id="395010"/>
    <lineage>
        <taxon>Eukaryota</taxon>
        <taxon>Fungi</taxon>
        <taxon>Dikarya</taxon>
        <taxon>Ascomycota</taxon>
        <taxon>Pezizomycotina</taxon>
        <taxon>Dothideomycetes</taxon>
        <taxon>Dothideomycetidae</taxon>
        <taxon>Mycosphaerellales</taxon>
        <taxon>Mycosphaerellaceae</taxon>
        <taxon>Zasmidium</taxon>
    </lineage>
</organism>
<proteinExistence type="predicted"/>
<name>A0ABR0E8A4_ZASCE</name>
<dbReference type="EMBL" id="JAXOVC010000009">
    <property type="protein sequence ID" value="KAK4497308.1"/>
    <property type="molecule type" value="Genomic_DNA"/>
</dbReference>
<feature type="compositionally biased region" description="Basic and acidic residues" evidence="1">
    <location>
        <begin position="212"/>
        <end position="232"/>
    </location>
</feature>
<feature type="compositionally biased region" description="Acidic residues" evidence="1">
    <location>
        <begin position="96"/>
        <end position="107"/>
    </location>
</feature>
<feature type="compositionally biased region" description="Acidic residues" evidence="1">
    <location>
        <begin position="164"/>
        <end position="176"/>
    </location>
</feature>
<dbReference type="PANTHER" id="PTHR28155:SF1">
    <property type="entry name" value="DNA-DIRECTED RNA POLYMERASE I SUBUNIT RPA34.5-DOMAIN-CONTAINING PROTEIN"/>
    <property type="match status" value="1"/>
</dbReference>
<dbReference type="Pfam" id="PF08208">
    <property type="entry name" value="RNA_polI_A34"/>
    <property type="match status" value="1"/>
</dbReference>
<feature type="region of interest" description="Disordered" evidence="1">
    <location>
        <begin position="1"/>
        <end position="304"/>
    </location>
</feature>
<feature type="compositionally biased region" description="Acidic residues" evidence="1">
    <location>
        <begin position="244"/>
        <end position="254"/>
    </location>
</feature>
<feature type="compositionally biased region" description="Basic and acidic residues" evidence="1">
    <location>
        <begin position="177"/>
        <end position="189"/>
    </location>
</feature>
<feature type="compositionally biased region" description="Polar residues" evidence="1">
    <location>
        <begin position="403"/>
        <end position="413"/>
    </location>
</feature>
<protein>
    <submittedName>
        <fullName evidence="2">Uncharacterized protein</fullName>
    </submittedName>
</protein>
<evidence type="ECO:0000256" key="1">
    <source>
        <dbReference type="SAM" id="MobiDB-lite"/>
    </source>
</evidence>
<feature type="compositionally biased region" description="Low complexity" evidence="1">
    <location>
        <begin position="18"/>
        <end position="32"/>
    </location>
</feature>
<feature type="compositionally biased region" description="Low complexity" evidence="1">
    <location>
        <begin position="255"/>
        <end position="273"/>
    </location>
</feature>
<gene>
    <name evidence="2" type="ORF">PRZ48_011758</name>
</gene>
<feature type="compositionally biased region" description="Basic and acidic residues" evidence="1">
    <location>
        <begin position="140"/>
        <end position="149"/>
    </location>
</feature>
<sequence length="587" mass="62132">MAKAKEAKAISKKKDAPAKAAKSSKTTKPKTSNLSEEKVVDSDSDNEAPAAKSPAKTAVKSKEAPKKSASAAKAASQKAEPKSKAKVVEKEHVESSSEESSEEESEDEKPAPVKPEKAPAKSNGVKRKAEESSEEESEEESKSGEEPPAKKAKTSPEPDVQDSSSEEDDGGSEEEEEKKPVVNAKKAEPVPEVDMQDSSSEEDESSGESEEEAPKAIETKDTGSKKAKEIAKAKPAAKVKAQESPEDEEDEEDSSSAPEGKSAASKPKAVSAPTVTKPAIESIPVKPFEPPSGYTTVDSPSLSSGSPFAASNLAGKQIWHIVAPSNVPLKSITEVALDAVKSSTPVLNHKGVDYVLAADKNHSTQFDTVFVPSSSGYQSIGQHVDTTLQLQQKIELPNLSKLQADTNKGSNSAADIAQAPVSDARPQPKGLRMRYKPPGFGRGDPGRLGSESDSSDEDGSRSKKTAKSLQFPKALGAHGASDKPDSGTIPATEKPKKSKKKRRDSDVEMVNGDSNMPPPESTTPQKKKKKQAKEGAEAETPSATKQQDVATAASPSEAKEETKEERAKRKEAKRLKKEAKKQAGGDV</sequence>
<keyword evidence="3" id="KW-1185">Reference proteome</keyword>
<feature type="compositionally biased region" description="Basic residues" evidence="1">
    <location>
        <begin position="569"/>
        <end position="579"/>
    </location>
</feature>
<accession>A0ABR0E8A4</accession>
<reference evidence="2 3" key="1">
    <citation type="journal article" date="2023" name="G3 (Bethesda)">
        <title>A chromosome-level genome assembly of Zasmidium syzygii isolated from banana leaves.</title>
        <authorList>
            <person name="van Westerhoven A.C."/>
            <person name="Mehrabi R."/>
            <person name="Talebi R."/>
            <person name="Steentjes M.B.F."/>
            <person name="Corcolon B."/>
            <person name="Chong P.A."/>
            <person name="Kema G.H.J."/>
            <person name="Seidl M.F."/>
        </authorList>
    </citation>
    <scope>NUCLEOTIDE SEQUENCE [LARGE SCALE GENOMIC DNA]</scope>
    <source>
        <strain evidence="2 3">P124</strain>
    </source>
</reference>
<evidence type="ECO:0000313" key="2">
    <source>
        <dbReference type="EMBL" id="KAK4497308.1"/>
    </source>
</evidence>